<accession>A0A6M8ENR3</accession>
<dbReference type="RefSeq" id="WP_172126273.1">
    <property type="nucleotide sequence ID" value="NZ_CP042652.1"/>
</dbReference>
<keyword evidence="2" id="KW-1185">Reference proteome</keyword>
<organism evidence="1 2">
    <name type="scientific">Arcobacter acticola</name>
    <dbReference type="NCBI Taxonomy" id="1849015"/>
    <lineage>
        <taxon>Bacteria</taxon>
        <taxon>Pseudomonadati</taxon>
        <taxon>Campylobacterota</taxon>
        <taxon>Epsilonproteobacteria</taxon>
        <taxon>Campylobacterales</taxon>
        <taxon>Arcobacteraceae</taxon>
        <taxon>Arcobacter</taxon>
    </lineage>
</organism>
<name>A0A6M8ENR3_9BACT</name>
<protein>
    <submittedName>
        <fullName evidence="1">Uncharacterized protein</fullName>
    </submittedName>
</protein>
<dbReference type="KEGG" id="paco:AACT_1550"/>
<gene>
    <name evidence="1" type="ORF">AACT_1550</name>
</gene>
<evidence type="ECO:0000313" key="1">
    <source>
        <dbReference type="EMBL" id="QKE28711.1"/>
    </source>
</evidence>
<proteinExistence type="predicted"/>
<sequence length="90" mass="10480">MITLVNKDSLYNIFGVQDFDLLEGAIDNMAPSLVEYYLSSFCDSSDEMYFNKRDVEESISIGDYNLYIDYSKNIYLEVLLMNDDSTQTLW</sequence>
<evidence type="ECO:0000313" key="2">
    <source>
        <dbReference type="Proteomes" id="UP000503483"/>
    </source>
</evidence>
<reference evidence="1 2" key="1">
    <citation type="submission" date="2019-08" db="EMBL/GenBank/DDBJ databases">
        <title>Complete genome sequence of Arcobacter acticola.</title>
        <authorList>
            <person name="Miller W."/>
        </authorList>
    </citation>
    <scope>NUCLEOTIDE SEQUENCE [LARGE SCALE GENOMIC DNA]</scope>
    <source>
        <strain evidence="1 2">KCTC 52212</strain>
    </source>
</reference>
<dbReference type="AlphaFoldDB" id="A0A6M8ENR3"/>
<dbReference type="Proteomes" id="UP000503483">
    <property type="component" value="Chromosome"/>
</dbReference>
<dbReference type="EMBL" id="CP042652">
    <property type="protein sequence ID" value="QKE28711.1"/>
    <property type="molecule type" value="Genomic_DNA"/>
</dbReference>